<evidence type="ECO:0000259" key="10">
    <source>
        <dbReference type="PROSITE" id="PS50893"/>
    </source>
</evidence>
<keyword evidence="7 9" id="KW-1133">Transmembrane helix</keyword>
<evidence type="ECO:0000313" key="13">
    <source>
        <dbReference type="Proteomes" id="UP000466966"/>
    </source>
</evidence>
<protein>
    <submittedName>
        <fullName evidence="12">ATP-binding cassette domain-containing protein</fullName>
    </submittedName>
</protein>
<evidence type="ECO:0000313" key="12">
    <source>
        <dbReference type="EMBL" id="MXO71627.1"/>
    </source>
</evidence>
<feature type="transmembrane region" description="Helical" evidence="9">
    <location>
        <begin position="267"/>
        <end position="292"/>
    </location>
</feature>
<comment type="caution">
    <text evidence="12">The sequence shown here is derived from an EMBL/GenBank/DDBJ whole genome shotgun (WGS) entry which is preliminary data.</text>
</comment>
<evidence type="ECO:0000256" key="9">
    <source>
        <dbReference type="SAM" id="Phobius"/>
    </source>
</evidence>
<dbReference type="InterPro" id="IPR036640">
    <property type="entry name" value="ABC1_TM_sf"/>
</dbReference>
<keyword evidence="6 12" id="KW-0067">ATP-binding</keyword>
<gene>
    <name evidence="12" type="ORF">GRI99_08220</name>
</gene>
<proteinExistence type="predicted"/>
<evidence type="ECO:0000259" key="11">
    <source>
        <dbReference type="PROSITE" id="PS50929"/>
    </source>
</evidence>
<dbReference type="AlphaFoldDB" id="A0A844YZX0"/>
<keyword evidence="13" id="KW-1185">Reference proteome</keyword>
<dbReference type="Gene3D" id="1.20.1560.10">
    <property type="entry name" value="ABC transporter type 1, transmembrane domain"/>
    <property type="match status" value="1"/>
</dbReference>
<evidence type="ECO:0000256" key="5">
    <source>
        <dbReference type="ARBA" id="ARBA00022741"/>
    </source>
</evidence>
<keyword evidence="3" id="KW-1003">Cell membrane</keyword>
<feature type="domain" description="ABC transmembrane type-1" evidence="11">
    <location>
        <begin position="61"/>
        <end position="324"/>
    </location>
</feature>
<dbReference type="EMBL" id="WTYV01000002">
    <property type="protein sequence ID" value="MXO71627.1"/>
    <property type="molecule type" value="Genomic_DNA"/>
</dbReference>
<keyword evidence="5" id="KW-0547">Nucleotide-binding</keyword>
<evidence type="ECO:0000256" key="1">
    <source>
        <dbReference type="ARBA" id="ARBA00004651"/>
    </source>
</evidence>
<organism evidence="12 13">
    <name type="scientific">Alteraurantiacibacter buctensis</name>
    <dbReference type="NCBI Taxonomy" id="1503981"/>
    <lineage>
        <taxon>Bacteria</taxon>
        <taxon>Pseudomonadati</taxon>
        <taxon>Pseudomonadota</taxon>
        <taxon>Alphaproteobacteria</taxon>
        <taxon>Sphingomonadales</taxon>
        <taxon>Erythrobacteraceae</taxon>
        <taxon>Alteraurantiacibacter</taxon>
    </lineage>
</organism>
<dbReference type="InterPro" id="IPR039421">
    <property type="entry name" value="Type_1_exporter"/>
</dbReference>
<evidence type="ECO:0000256" key="3">
    <source>
        <dbReference type="ARBA" id="ARBA00022475"/>
    </source>
</evidence>
<accession>A0A844YZX0</accession>
<evidence type="ECO:0000256" key="7">
    <source>
        <dbReference type="ARBA" id="ARBA00022989"/>
    </source>
</evidence>
<keyword evidence="4 9" id="KW-0812">Transmembrane</keyword>
<dbReference type="PANTHER" id="PTHR24221:SF654">
    <property type="entry name" value="ATP-BINDING CASSETTE SUB-FAMILY B MEMBER 6"/>
    <property type="match status" value="1"/>
</dbReference>
<feature type="transmembrane region" description="Helical" evidence="9">
    <location>
        <begin position="21"/>
        <end position="47"/>
    </location>
</feature>
<sequence length="601" mass="65706">MKASIFSSVYEIIRPFGRRRLVSVCLVMLLQAVTQFLAVFSLAPFLAAATDTALFRGSNAGQLLLGVLGDVSDFDLIMITGIVSLVSIAISNAVGLLGDYTRARYSYALAHWTRMRVLHNVLSRRYEYFLSVNTAHLLKTLAEDVSLLVNHVVMAILDLASRAVIVVLLALVVLIVSPQVMLVAVLALGVFVLTILKPMRRRAADASDELLVWLRATFKEVNQLLAGIKPVLATSRIPQFVDRVSRASQGYSNVMVRMPIYAAIPRSALEVLVFGGIIAWVMVVMATGGNLIAMLPELGVIGLVAYRMMPLLQAITIQSMNITSSRQALDEVLALYREQHLHADQPEPWTAKPEQPPAITWASEIRLQDVSFTYAGAERKAIDGISLTIPKGSHVAFVGPTGSGKSTIIDMLMGLLLPTEGHILIDGKPLTAEQTPAWRKGIGYVPQDLFLYDATIAENIAFGFPRNEVDDDRVREVAGLARAAEFIEQPGTAGFETMVGERGVRLSGGQRQRLALARALYDGPRVLVLDEATSALDPRTEAAVVANLGKGSDKLTVISITHRLATIKHYDCIFFIRDGRIVASGSYDELQKDPHFHEFSH</sequence>
<comment type="subcellular location">
    <subcellularLocation>
        <location evidence="1">Cell membrane</location>
        <topology evidence="1">Multi-pass membrane protein</topology>
    </subcellularLocation>
</comment>
<dbReference type="SUPFAM" id="SSF90123">
    <property type="entry name" value="ABC transporter transmembrane region"/>
    <property type="match status" value="1"/>
</dbReference>
<evidence type="ECO:0000256" key="2">
    <source>
        <dbReference type="ARBA" id="ARBA00022448"/>
    </source>
</evidence>
<dbReference type="PROSITE" id="PS00211">
    <property type="entry name" value="ABC_TRANSPORTER_1"/>
    <property type="match status" value="1"/>
</dbReference>
<keyword evidence="2" id="KW-0813">Transport</keyword>
<dbReference type="InterPro" id="IPR011527">
    <property type="entry name" value="ABC1_TM_dom"/>
</dbReference>
<dbReference type="InterPro" id="IPR003439">
    <property type="entry name" value="ABC_transporter-like_ATP-bd"/>
</dbReference>
<dbReference type="InterPro" id="IPR003593">
    <property type="entry name" value="AAA+_ATPase"/>
</dbReference>
<dbReference type="SMART" id="SM00382">
    <property type="entry name" value="AAA"/>
    <property type="match status" value="1"/>
</dbReference>
<feature type="domain" description="ABC transporter" evidence="10">
    <location>
        <begin position="365"/>
        <end position="599"/>
    </location>
</feature>
<dbReference type="PROSITE" id="PS50893">
    <property type="entry name" value="ABC_TRANSPORTER_2"/>
    <property type="match status" value="1"/>
</dbReference>
<dbReference type="GO" id="GO:0016887">
    <property type="term" value="F:ATP hydrolysis activity"/>
    <property type="evidence" value="ECO:0007669"/>
    <property type="project" value="InterPro"/>
</dbReference>
<dbReference type="Proteomes" id="UP000466966">
    <property type="component" value="Unassembled WGS sequence"/>
</dbReference>
<dbReference type="OrthoDB" id="5288711at2"/>
<feature type="transmembrane region" description="Helical" evidence="9">
    <location>
        <begin position="76"/>
        <end position="97"/>
    </location>
</feature>
<dbReference type="SUPFAM" id="SSF52540">
    <property type="entry name" value="P-loop containing nucleoside triphosphate hydrolases"/>
    <property type="match status" value="1"/>
</dbReference>
<dbReference type="GO" id="GO:0005524">
    <property type="term" value="F:ATP binding"/>
    <property type="evidence" value="ECO:0007669"/>
    <property type="project" value="UniProtKB-KW"/>
</dbReference>
<reference evidence="12 13" key="1">
    <citation type="submission" date="2019-12" db="EMBL/GenBank/DDBJ databases">
        <title>Genomic-based taxomic classification of the family Erythrobacteraceae.</title>
        <authorList>
            <person name="Xu L."/>
        </authorList>
    </citation>
    <scope>NUCLEOTIDE SEQUENCE [LARGE SCALE GENOMIC DNA]</scope>
    <source>
        <strain evidence="12 13">M0322</strain>
    </source>
</reference>
<dbReference type="GO" id="GO:0005886">
    <property type="term" value="C:plasma membrane"/>
    <property type="evidence" value="ECO:0007669"/>
    <property type="project" value="UniProtKB-SubCell"/>
</dbReference>
<feature type="transmembrane region" description="Helical" evidence="9">
    <location>
        <begin position="180"/>
        <end position="196"/>
    </location>
</feature>
<evidence type="ECO:0000256" key="4">
    <source>
        <dbReference type="ARBA" id="ARBA00022692"/>
    </source>
</evidence>
<dbReference type="PROSITE" id="PS50929">
    <property type="entry name" value="ABC_TM1F"/>
    <property type="match status" value="1"/>
</dbReference>
<evidence type="ECO:0000256" key="6">
    <source>
        <dbReference type="ARBA" id="ARBA00022840"/>
    </source>
</evidence>
<dbReference type="PANTHER" id="PTHR24221">
    <property type="entry name" value="ATP-BINDING CASSETTE SUB-FAMILY B"/>
    <property type="match status" value="1"/>
</dbReference>
<dbReference type="Pfam" id="PF00005">
    <property type="entry name" value="ABC_tran"/>
    <property type="match status" value="1"/>
</dbReference>
<dbReference type="Gene3D" id="3.40.50.300">
    <property type="entry name" value="P-loop containing nucleotide triphosphate hydrolases"/>
    <property type="match status" value="1"/>
</dbReference>
<keyword evidence="8 9" id="KW-0472">Membrane</keyword>
<dbReference type="FunFam" id="3.40.50.300:FF:000221">
    <property type="entry name" value="Multidrug ABC transporter ATP-binding protein"/>
    <property type="match status" value="1"/>
</dbReference>
<dbReference type="InterPro" id="IPR017871">
    <property type="entry name" value="ABC_transporter-like_CS"/>
</dbReference>
<dbReference type="GO" id="GO:0140359">
    <property type="term" value="F:ABC-type transporter activity"/>
    <property type="evidence" value="ECO:0007669"/>
    <property type="project" value="InterPro"/>
</dbReference>
<dbReference type="RefSeq" id="WP_160771526.1">
    <property type="nucleotide sequence ID" value="NZ_WTYV01000002.1"/>
</dbReference>
<name>A0A844YZX0_9SPHN</name>
<evidence type="ECO:0000256" key="8">
    <source>
        <dbReference type="ARBA" id="ARBA00023136"/>
    </source>
</evidence>
<feature type="transmembrane region" description="Helical" evidence="9">
    <location>
        <begin position="147"/>
        <end position="174"/>
    </location>
</feature>
<dbReference type="InterPro" id="IPR027417">
    <property type="entry name" value="P-loop_NTPase"/>
</dbReference>